<dbReference type="NCBIfam" id="NF000849">
    <property type="entry name" value="PRK00075.1-1"/>
    <property type="match status" value="1"/>
</dbReference>
<evidence type="ECO:0000256" key="2">
    <source>
        <dbReference type="ARBA" id="ARBA00022603"/>
    </source>
</evidence>
<dbReference type="HAMAP" id="MF_00787">
    <property type="entry name" value="CbiD"/>
    <property type="match status" value="1"/>
</dbReference>
<dbReference type="Gene3D" id="3.30.2110.10">
    <property type="entry name" value="CbiD-like"/>
    <property type="match status" value="1"/>
</dbReference>
<organism evidence="6">
    <name type="scientific">Candidatus Kentrum sp. DK</name>
    <dbReference type="NCBI Taxonomy" id="2126562"/>
    <lineage>
        <taxon>Bacteria</taxon>
        <taxon>Pseudomonadati</taxon>
        <taxon>Pseudomonadota</taxon>
        <taxon>Gammaproteobacteria</taxon>
        <taxon>Candidatus Kentrum</taxon>
    </lineage>
</organism>
<keyword evidence="3 5" id="KW-0808">Transferase</keyword>
<dbReference type="UniPathway" id="UPA00148">
    <property type="reaction ID" value="UER00227"/>
</dbReference>
<proteinExistence type="inferred from homology"/>
<dbReference type="EC" id="2.1.1.195" evidence="5"/>
<evidence type="ECO:0000313" key="6">
    <source>
        <dbReference type="EMBL" id="VFJ65451.1"/>
    </source>
</evidence>
<evidence type="ECO:0000256" key="1">
    <source>
        <dbReference type="ARBA" id="ARBA00022573"/>
    </source>
</evidence>
<dbReference type="SUPFAM" id="SSF111342">
    <property type="entry name" value="CbiD-like"/>
    <property type="match status" value="1"/>
</dbReference>
<comment type="pathway">
    <text evidence="5">Cofactor biosynthesis; adenosylcobalamin biosynthesis; cob(II)yrinate a,c-diamide from sirohydrochlorin (anaerobic route): step 6/10.</text>
</comment>
<evidence type="ECO:0000256" key="3">
    <source>
        <dbReference type="ARBA" id="ARBA00022679"/>
    </source>
</evidence>
<dbReference type="GO" id="GO:0032259">
    <property type="term" value="P:methylation"/>
    <property type="evidence" value="ECO:0007669"/>
    <property type="project" value="UniProtKB-KW"/>
</dbReference>
<comment type="similarity">
    <text evidence="5">Belongs to the CbiD family.</text>
</comment>
<dbReference type="InterPro" id="IPR036074">
    <property type="entry name" value="CbiD_sf"/>
</dbReference>
<reference evidence="6" key="1">
    <citation type="submission" date="2019-02" db="EMBL/GenBank/DDBJ databases">
        <authorList>
            <person name="Gruber-Vodicka R. H."/>
            <person name="Seah K. B. B."/>
        </authorList>
    </citation>
    <scope>NUCLEOTIDE SEQUENCE</scope>
    <source>
        <strain evidence="6">BECK_DK161</strain>
    </source>
</reference>
<keyword evidence="2 5" id="KW-0489">Methyltransferase</keyword>
<comment type="function">
    <text evidence="5">Catalyzes the methylation of C-1 in cobalt-precorrin-5B to form cobalt-precorrin-6A.</text>
</comment>
<dbReference type="PIRSF" id="PIRSF026782">
    <property type="entry name" value="CbiD"/>
    <property type="match status" value="1"/>
</dbReference>
<dbReference type="InterPro" id="IPR002748">
    <property type="entry name" value="CbiD"/>
</dbReference>
<dbReference type="PANTHER" id="PTHR35863:SF1">
    <property type="entry name" value="COBALT-PRECORRIN-5B C(1)-METHYLTRANSFERASE"/>
    <property type="match status" value="1"/>
</dbReference>
<dbReference type="EMBL" id="CAADEY010000131">
    <property type="protein sequence ID" value="VFJ65451.1"/>
    <property type="molecule type" value="Genomic_DNA"/>
</dbReference>
<keyword evidence="1 5" id="KW-0169">Cobalamin biosynthesis</keyword>
<comment type="catalytic activity">
    <reaction evidence="5">
        <text>Co-precorrin-5B + S-adenosyl-L-methionine = Co-precorrin-6A + S-adenosyl-L-homocysteine</text>
        <dbReference type="Rhea" id="RHEA:26285"/>
        <dbReference type="ChEBI" id="CHEBI:57856"/>
        <dbReference type="ChEBI" id="CHEBI:59789"/>
        <dbReference type="ChEBI" id="CHEBI:60063"/>
        <dbReference type="ChEBI" id="CHEBI:60064"/>
        <dbReference type="EC" id="2.1.1.195"/>
    </reaction>
</comment>
<dbReference type="AlphaFoldDB" id="A0A450TEM6"/>
<dbReference type="NCBIfam" id="TIGR00312">
    <property type="entry name" value="cbiD"/>
    <property type="match status" value="1"/>
</dbReference>
<gene>
    <name evidence="5" type="primary">cbiD</name>
    <name evidence="6" type="ORF">BECKDK2373C_GA0170839_11319</name>
</gene>
<protein>
    <recommendedName>
        <fullName evidence="5">Cobalt-precorrin-5B C(1)-methyltransferase</fullName>
        <ecNumber evidence="5">2.1.1.195</ecNumber>
    </recommendedName>
    <alternativeName>
        <fullName evidence="5">Cobalt-precorrin-6A synthase</fullName>
    </alternativeName>
</protein>
<accession>A0A450TEM6</accession>
<name>A0A450TEM6_9GAMM</name>
<dbReference type="GO" id="GO:0019251">
    <property type="term" value="P:anaerobic cobalamin biosynthetic process"/>
    <property type="evidence" value="ECO:0007669"/>
    <property type="project" value="UniProtKB-UniRule"/>
</dbReference>
<dbReference type="PANTHER" id="PTHR35863">
    <property type="entry name" value="COBALT-PRECORRIN-5B C(1)-METHYLTRANSFERASE"/>
    <property type="match status" value="1"/>
</dbReference>
<keyword evidence="4 5" id="KW-0949">S-adenosyl-L-methionine</keyword>
<evidence type="ECO:0000256" key="4">
    <source>
        <dbReference type="ARBA" id="ARBA00022691"/>
    </source>
</evidence>
<dbReference type="Pfam" id="PF01888">
    <property type="entry name" value="CbiD"/>
    <property type="match status" value="1"/>
</dbReference>
<evidence type="ECO:0000256" key="5">
    <source>
        <dbReference type="HAMAP-Rule" id="MF_00787"/>
    </source>
</evidence>
<sequence>MTGEVIFSTPVKNLSRHPAMDWRNPEAIGPWNRFSSCLIRAFLYILPTRTKNARTGFSTGACAAAAARAAARGLLEGRIPNTVECLLPNGQRVVFTVADAALDDRGGRRRARAVIIKDAGSDPDCTHGAPLTAEVYLLADSPGQMRILGGDGVGTVTLPGLGLEVGGPAINPVPRRNIEENAREAAGALLAQYGLAITISVPGGREMAKKTLNARLGILGGISILGTSGIVHPWSTAAFRATVVQGIRVAKAQGQDTVVLTTGGRTERFAMGQLPGLVPVCFVQMGDFLGRALDTVAEQGIPHVVIGAMVGKLVKMAQGETMTHARRNPVDRNLVAEIAREAGAQAGVCEDIGRAATARYAGERMTALGLGERFHRTLAERVVKTITERYPGRFTLRVLVCDFEGGFLADSG</sequence>
<dbReference type="GO" id="GO:0043780">
    <property type="term" value="F:cobalt-precorrin-5B C1-methyltransferase activity"/>
    <property type="evidence" value="ECO:0007669"/>
    <property type="project" value="RHEA"/>
</dbReference>